<dbReference type="STRING" id="1349421.OI18_11305"/>
<dbReference type="InterPro" id="IPR001296">
    <property type="entry name" value="Glyco_trans_1"/>
</dbReference>
<accession>A0A0C1L3P9</accession>
<evidence type="ECO:0000259" key="1">
    <source>
        <dbReference type="Pfam" id="PF00534"/>
    </source>
</evidence>
<dbReference type="PANTHER" id="PTHR12526">
    <property type="entry name" value="GLYCOSYLTRANSFERASE"/>
    <property type="match status" value="1"/>
</dbReference>
<organism evidence="2 3">
    <name type="scientific">Flavihumibacter solisilvae</name>
    <dbReference type="NCBI Taxonomy" id="1349421"/>
    <lineage>
        <taxon>Bacteria</taxon>
        <taxon>Pseudomonadati</taxon>
        <taxon>Bacteroidota</taxon>
        <taxon>Chitinophagia</taxon>
        <taxon>Chitinophagales</taxon>
        <taxon>Chitinophagaceae</taxon>
        <taxon>Flavihumibacter</taxon>
    </lineage>
</organism>
<dbReference type="SUPFAM" id="SSF53756">
    <property type="entry name" value="UDP-Glycosyltransferase/glycogen phosphorylase"/>
    <property type="match status" value="1"/>
</dbReference>
<gene>
    <name evidence="2" type="ORF">OI18_11305</name>
</gene>
<name>A0A0C1L3P9_9BACT</name>
<dbReference type="CDD" id="cd03801">
    <property type="entry name" value="GT4_PimA-like"/>
    <property type="match status" value="1"/>
</dbReference>
<sequence>MKIGIITTSTLTPFGGSEEIIYVLANTARQKGHDVSVSVFDWGVLHHKWKSARENGVTVHTRTRVRFESRLKMVISKIANRKISRQQLQKFNAKGFDLLIVNLGGLSSIEDETYLDLLENYSGKYWIICHTCTEQQHPPISLLPRISSIFKNAADVFFVAERIRQIAERSIGCHLSNSSIIVNPVNMDKAGILPFPSNTQLKMAVVGRLLSNVKGHALLLQVLGSENWKNRQWELDIFGAGPDLEYLEYLVKFYGLESKVFFRGHVGNIRDEIWALNHVLLMPSFFEGMPLSLFEAMLCGRTCVATNVGGVAEVVVDNGDGFIADAPTLQSFSNAMERMWEHKSDLAAFGERAYLSAVSYMEKGLNVDQLLEGLESQKVKKYQH</sequence>
<dbReference type="RefSeq" id="WP_039139914.1">
    <property type="nucleotide sequence ID" value="NZ_JSVC01000011.1"/>
</dbReference>
<dbReference type="Proteomes" id="UP000031408">
    <property type="component" value="Unassembled WGS sequence"/>
</dbReference>
<evidence type="ECO:0000313" key="3">
    <source>
        <dbReference type="Proteomes" id="UP000031408"/>
    </source>
</evidence>
<dbReference type="Pfam" id="PF00534">
    <property type="entry name" value="Glycos_transf_1"/>
    <property type="match status" value="1"/>
</dbReference>
<dbReference type="EMBL" id="JSVC01000011">
    <property type="protein sequence ID" value="KIC94662.1"/>
    <property type="molecule type" value="Genomic_DNA"/>
</dbReference>
<keyword evidence="3" id="KW-1185">Reference proteome</keyword>
<feature type="domain" description="Glycosyl transferase family 1" evidence="1">
    <location>
        <begin position="199"/>
        <end position="354"/>
    </location>
</feature>
<comment type="caution">
    <text evidence="2">The sequence shown here is derived from an EMBL/GenBank/DDBJ whole genome shotgun (WGS) entry which is preliminary data.</text>
</comment>
<dbReference type="Gene3D" id="3.40.50.2000">
    <property type="entry name" value="Glycogen Phosphorylase B"/>
    <property type="match status" value="2"/>
</dbReference>
<evidence type="ECO:0000313" key="2">
    <source>
        <dbReference type="EMBL" id="KIC94662.1"/>
    </source>
</evidence>
<reference evidence="2 3" key="1">
    <citation type="submission" date="2014-11" db="EMBL/GenBank/DDBJ databases">
        <title>Genome sequence of Flavihumibacter solisilvae 3-3.</title>
        <authorList>
            <person name="Zhou G."/>
            <person name="Li M."/>
            <person name="Wang G."/>
        </authorList>
    </citation>
    <scope>NUCLEOTIDE SEQUENCE [LARGE SCALE GENOMIC DNA]</scope>
    <source>
        <strain evidence="2 3">3-3</strain>
    </source>
</reference>
<dbReference type="GO" id="GO:0016757">
    <property type="term" value="F:glycosyltransferase activity"/>
    <property type="evidence" value="ECO:0007669"/>
    <property type="project" value="InterPro"/>
</dbReference>
<proteinExistence type="predicted"/>
<dbReference type="AlphaFoldDB" id="A0A0C1L3P9"/>
<dbReference type="OrthoDB" id="9811239at2"/>
<protein>
    <recommendedName>
        <fullName evidence="1">Glycosyl transferase family 1 domain-containing protein</fullName>
    </recommendedName>
</protein>